<sequence>MSQVAAGFKMQFTGPAGASMPNTSFFTPVSGALNYGLTNAMGAVSGMTGSGASQTLRVAGLLIIAGVAGTFRWQWAQNTANVSNTIVHAGTRMILTRLV</sequence>
<protein>
    <submittedName>
        <fullName evidence="1">Uncharacterized protein</fullName>
    </submittedName>
</protein>
<name>A0A1F2WGA6_9ACTN</name>
<evidence type="ECO:0000313" key="2">
    <source>
        <dbReference type="Proteomes" id="UP000177876"/>
    </source>
</evidence>
<proteinExistence type="predicted"/>
<dbReference type="AlphaFoldDB" id="A0A1F2WGA6"/>
<evidence type="ECO:0000313" key="1">
    <source>
        <dbReference type="EMBL" id="OFW55864.1"/>
    </source>
</evidence>
<dbReference type="STRING" id="1797197.A2Y75_05465"/>
<accession>A0A1F2WGA6</accession>
<dbReference type="EMBL" id="MELK01000051">
    <property type="protein sequence ID" value="OFW55864.1"/>
    <property type="molecule type" value="Genomic_DNA"/>
</dbReference>
<dbReference type="Proteomes" id="UP000177876">
    <property type="component" value="Unassembled WGS sequence"/>
</dbReference>
<reference evidence="1 2" key="1">
    <citation type="journal article" date="2016" name="Nat. Commun.">
        <title>Thousands of microbial genomes shed light on interconnected biogeochemical processes in an aquifer system.</title>
        <authorList>
            <person name="Anantharaman K."/>
            <person name="Brown C.T."/>
            <person name="Hug L.A."/>
            <person name="Sharon I."/>
            <person name="Castelle C.J."/>
            <person name="Probst A.J."/>
            <person name="Thomas B.C."/>
            <person name="Singh A."/>
            <person name="Wilkins M.J."/>
            <person name="Karaoz U."/>
            <person name="Brodie E.L."/>
            <person name="Williams K.H."/>
            <person name="Hubbard S.S."/>
            <person name="Banfield J.F."/>
        </authorList>
    </citation>
    <scope>NUCLEOTIDE SEQUENCE [LARGE SCALE GENOMIC DNA]</scope>
</reference>
<organism evidence="1 2">
    <name type="scientific">Candidatus Solincola sediminis</name>
    <dbReference type="NCBI Taxonomy" id="1797199"/>
    <lineage>
        <taxon>Bacteria</taxon>
        <taxon>Bacillati</taxon>
        <taxon>Actinomycetota</taxon>
        <taxon>Candidatus Geothermincolia</taxon>
        <taxon>Candidatus Geothermincolales</taxon>
        <taxon>Candidatus Geothermincolaceae</taxon>
        <taxon>Candidatus Solincola</taxon>
    </lineage>
</organism>
<gene>
    <name evidence="1" type="ORF">A2Y75_05465</name>
</gene>
<comment type="caution">
    <text evidence="1">The sequence shown here is derived from an EMBL/GenBank/DDBJ whole genome shotgun (WGS) entry which is preliminary data.</text>
</comment>